<proteinExistence type="predicted"/>
<accession>A0A803TG47</accession>
<feature type="compositionally biased region" description="Basic and acidic residues" evidence="5">
    <location>
        <begin position="402"/>
        <end position="412"/>
    </location>
</feature>
<keyword evidence="1 4" id="KW-0479">Metal-binding</keyword>
<feature type="region of interest" description="Disordered" evidence="5">
    <location>
        <begin position="623"/>
        <end position="644"/>
    </location>
</feature>
<reference evidence="7" key="2">
    <citation type="submission" date="2025-08" db="UniProtKB">
        <authorList>
            <consortium name="Ensembl"/>
        </authorList>
    </citation>
    <scope>IDENTIFICATION</scope>
</reference>
<dbReference type="GeneTree" id="ENSGT00530000063872"/>
<feature type="compositionally biased region" description="Basic and acidic residues" evidence="5">
    <location>
        <begin position="481"/>
        <end position="492"/>
    </location>
</feature>
<feature type="compositionally biased region" description="Basic and acidic residues" evidence="5">
    <location>
        <begin position="419"/>
        <end position="438"/>
    </location>
</feature>
<feature type="compositionally biased region" description="Basic and acidic residues" evidence="5">
    <location>
        <begin position="364"/>
        <end position="375"/>
    </location>
</feature>
<feature type="domain" description="LIM zinc-binding" evidence="6">
    <location>
        <begin position="772"/>
        <end position="834"/>
    </location>
</feature>
<feature type="compositionally biased region" description="Polar residues" evidence="5">
    <location>
        <begin position="82"/>
        <end position="105"/>
    </location>
</feature>
<organism evidence="7 8">
    <name type="scientific">Anolis carolinensis</name>
    <name type="common">Green anole</name>
    <name type="synonym">American chameleon</name>
    <dbReference type="NCBI Taxonomy" id="28377"/>
    <lineage>
        <taxon>Eukaryota</taxon>
        <taxon>Metazoa</taxon>
        <taxon>Chordata</taxon>
        <taxon>Craniata</taxon>
        <taxon>Vertebrata</taxon>
        <taxon>Euteleostomi</taxon>
        <taxon>Lepidosauria</taxon>
        <taxon>Squamata</taxon>
        <taxon>Bifurcata</taxon>
        <taxon>Unidentata</taxon>
        <taxon>Episquamata</taxon>
        <taxon>Toxicofera</taxon>
        <taxon>Iguania</taxon>
        <taxon>Dactyloidae</taxon>
        <taxon>Anolis</taxon>
    </lineage>
</organism>
<gene>
    <name evidence="7" type="primary">znf185</name>
</gene>
<dbReference type="Bgee" id="ENSACAG00000015811">
    <property type="expression patterns" value="Expressed in forelimb bud and 10 other cell types or tissues"/>
</dbReference>
<feature type="compositionally biased region" description="Low complexity" evidence="5">
    <location>
        <begin position="461"/>
        <end position="480"/>
    </location>
</feature>
<name>A0A803TG47_ANOCA</name>
<dbReference type="PANTHER" id="PTHR15468">
    <property type="entry name" value="ZNF185"/>
    <property type="match status" value="1"/>
</dbReference>
<feature type="compositionally biased region" description="Polar residues" evidence="5">
    <location>
        <begin position="209"/>
        <end position="220"/>
    </location>
</feature>
<dbReference type="Proteomes" id="UP000001646">
    <property type="component" value="Unplaced"/>
</dbReference>
<dbReference type="CTD" id="7739"/>
<evidence type="ECO:0000313" key="8">
    <source>
        <dbReference type="Proteomes" id="UP000001646"/>
    </source>
</evidence>
<dbReference type="SMART" id="SM00132">
    <property type="entry name" value="LIM"/>
    <property type="match status" value="1"/>
</dbReference>
<dbReference type="OrthoDB" id="8909291at2759"/>
<evidence type="ECO:0000256" key="1">
    <source>
        <dbReference type="ARBA" id="ARBA00022723"/>
    </source>
</evidence>
<protein>
    <recommendedName>
        <fullName evidence="6">LIM zinc-binding domain-containing protein</fullName>
    </recommendedName>
</protein>
<reference evidence="7" key="1">
    <citation type="submission" date="2009-12" db="EMBL/GenBank/DDBJ databases">
        <title>The Genome Sequence of Anolis carolinensis (Green Anole Lizard).</title>
        <authorList>
            <consortium name="The Genome Sequencing Platform"/>
            <person name="Di Palma F."/>
            <person name="Alfoldi J."/>
            <person name="Heiman D."/>
            <person name="Young S."/>
            <person name="Grabherr M."/>
            <person name="Johnson J."/>
            <person name="Lander E.S."/>
            <person name="Lindblad-Toh K."/>
        </authorList>
    </citation>
    <scope>NUCLEOTIDE SEQUENCE [LARGE SCALE GENOMIC DNA]</scope>
    <source>
        <strain evidence="7">JBL SC #1</strain>
    </source>
</reference>
<dbReference type="AlphaFoldDB" id="A0A803TG47"/>
<keyword evidence="3 4" id="KW-0440">LIM domain</keyword>
<feature type="compositionally biased region" description="Polar residues" evidence="5">
    <location>
        <begin position="123"/>
        <end position="149"/>
    </location>
</feature>
<feature type="compositionally biased region" description="Polar residues" evidence="5">
    <location>
        <begin position="59"/>
        <end position="74"/>
    </location>
</feature>
<feature type="compositionally biased region" description="Polar residues" evidence="5">
    <location>
        <begin position="312"/>
        <end position="327"/>
    </location>
</feature>
<feature type="compositionally biased region" description="Basic and acidic residues" evidence="5">
    <location>
        <begin position="278"/>
        <end position="292"/>
    </location>
</feature>
<feature type="compositionally biased region" description="Low complexity" evidence="5">
    <location>
        <begin position="349"/>
        <end position="358"/>
    </location>
</feature>
<dbReference type="KEGG" id="acs:100567469"/>
<dbReference type="InterPro" id="IPR052621">
    <property type="entry name" value="Cell_Prolif/Cornif_Regul"/>
</dbReference>
<feature type="compositionally biased region" description="Basic and acidic residues" evidence="5">
    <location>
        <begin position="32"/>
        <end position="50"/>
    </location>
</feature>
<feature type="compositionally biased region" description="Basic and acidic residues" evidence="5">
    <location>
        <begin position="151"/>
        <end position="168"/>
    </location>
</feature>
<dbReference type="InterPro" id="IPR001781">
    <property type="entry name" value="Znf_LIM"/>
</dbReference>
<dbReference type="GO" id="GO:0046872">
    <property type="term" value="F:metal ion binding"/>
    <property type="evidence" value="ECO:0007669"/>
    <property type="project" value="UniProtKB-KW"/>
</dbReference>
<dbReference type="PANTHER" id="PTHR15468:SF2">
    <property type="entry name" value="ZINC FINGER PROTEIN 185"/>
    <property type="match status" value="1"/>
</dbReference>
<dbReference type="GeneID" id="100567469"/>
<evidence type="ECO:0000259" key="6">
    <source>
        <dbReference type="PROSITE" id="PS50023"/>
    </source>
</evidence>
<keyword evidence="2 4" id="KW-0862">Zinc</keyword>
<keyword evidence="8" id="KW-1185">Reference proteome</keyword>
<reference evidence="7" key="3">
    <citation type="submission" date="2025-09" db="UniProtKB">
        <authorList>
            <consortium name="Ensembl"/>
        </authorList>
    </citation>
    <scope>IDENTIFICATION</scope>
</reference>
<dbReference type="Gene3D" id="2.10.110.10">
    <property type="entry name" value="Cysteine Rich Protein"/>
    <property type="match status" value="1"/>
</dbReference>
<evidence type="ECO:0000313" key="7">
    <source>
        <dbReference type="Ensembl" id="ENSACAP00000034187.1"/>
    </source>
</evidence>
<dbReference type="CDD" id="cd08368">
    <property type="entry name" value="LIM"/>
    <property type="match status" value="1"/>
</dbReference>
<evidence type="ECO:0000256" key="5">
    <source>
        <dbReference type="SAM" id="MobiDB-lite"/>
    </source>
</evidence>
<evidence type="ECO:0000256" key="4">
    <source>
        <dbReference type="PROSITE-ProRule" id="PRU00125"/>
    </source>
</evidence>
<dbReference type="PROSITE" id="PS50023">
    <property type="entry name" value="LIM_DOMAIN_2"/>
    <property type="match status" value="1"/>
</dbReference>
<evidence type="ECO:0000256" key="2">
    <source>
        <dbReference type="ARBA" id="ARBA00022833"/>
    </source>
</evidence>
<dbReference type="InParanoid" id="A0A803TG47"/>
<dbReference type="PROSITE" id="PS00478">
    <property type="entry name" value="LIM_DOMAIN_1"/>
    <property type="match status" value="1"/>
</dbReference>
<sequence length="834" mass="92909">MLSLSTAKDGVIPPTEGDRKKIITQMKVRTTLRGDKSWIQKKSDSDDEQNHSPLRHSPLKTTGRSPPASRTLSPSRRIASPEPSSQAESKSSLTPTSPSRKSTVAPTGYLIRGVFTKTIDKTPASNATPNGSPTSAKNSSVARSSQGYKMSTDEYKKLAPYNIKRELSDPGEEEPSVSPDEQKKRTEAASSVLRRTANKERSYVLSAAKKSNGSSPTQDAPSFLTKRTDVEDESSPRSRSQTVPASAWFSSREKSINVVNKNRASQPTESSSTFNHFSSKESSPKPDQEKHQLISFEVSPSPSKRSEKNDRTSQTAPSTETQNTIFSEHSWETRKPNDAMINQTPPIPHIAICPAASPKTSTLNHKEEDFNRDFKYSIPSPQVVEQPEHQSLTSKTQAFARDPIDSPSESKYKVPSRFDSNEDDRIKRSSSGFERKSMYEMADDSPSDTEYKKVEAYLATSGSWSSESSLSTSGTPSELPRNGRRDGSELETPRSSSFSAESGLATPESQQGDNGSDSDTPRYSFPSQPSLSSGLDHGISEASYRIPRYLGSSVYSPHLLEGGRSRTLSYLDRRTRNTFRLSESTHARPSYLNYQSYNRRMLEMKYGITSRLYSQALNSESRTYHPFRDGPGSGSPRSHRTPFYRDSFVTDNRRNVMGSETNAINAPLHFKHPLAPGYESDHTTSRNVMSSEMRSINASPQFKHPLAPGYDSDHTTSSKGLLFVKESVNTTELSSSPRYNSRSLADLSELEKLNYSTASYLNSSPSKRPPEDICTYCGREIRNCPKITIDKPKICCHDYCFRCGICHKPMGDLLDKIFIHRDIVHCDKCYEKLF</sequence>
<feature type="region of interest" description="Disordered" evidence="5">
    <location>
        <begin position="1"/>
        <end position="536"/>
    </location>
</feature>
<feature type="compositionally biased region" description="Polar residues" evidence="5">
    <location>
        <begin position="507"/>
        <end position="518"/>
    </location>
</feature>
<feature type="compositionally biased region" description="Polar residues" evidence="5">
    <location>
        <begin position="257"/>
        <end position="277"/>
    </location>
</feature>
<dbReference type="Ensembl" id="ENSACAT00000049205.1">
    <property type="protein sequence ID" value="ENSACAP00000034187.1"/>
    <property type="gene ID" value="ENSACAG00000015811.4"/>
</dbReference>
<evidence type="ECO:0000256" key="3">
    <source>
        <dbReference type="ARBA" id="ARBA00023038"/>
    </source>
</evidence>